<evidence type="ECO:0000313" key="2">
    <source>
        <dbReference type="Proteomes" id="UP000226192"/>
    </source>
</evidence>
<proteinExistence type="predicted"/>
<name>A0A2C5YD35_9HYPO</name>
<keyword evidence="2" id="KW-1185">Reference proteome</keyword>
<dbReference type="Proteomes" id="UP000226192">
    <property type="component" value="Unassembled WGS sequence"/>
</dbReference>
<gene>
    <name evidence="1" type="ORF">CDD81_4043</name>
</gene>
<protein>
    <submittedName>
        <fullName evidence="1">Uncharacterized protein</fullName>
    </submittedName>
</protein>
<comment type="caution">
    <text evidence="1">The sequence shown here is derived from an EMBL/GenBank/DDBJ whole genome shotgun (WGS) entry which is preliminary data.</text>
</comment>
<dbReference type="AlphaFoldDB" id="A0A2C5YD35"/>
<dbReference type="OrthoDB" id="5343483at2759"/>
<sequence length="287" mass="32355">MPATVEKRIRGPKRAKRPRLTTTLLDAISDNPVEDVGEAPPGLAPDHEVPSGYKYSFPLCCQLAIHAKPVKDHPAMPAVLKSNSFANLIATDYDEAYLDTPLFLAGKLVHSFDCSVFLKALPEGHEGRAEWQFALGYFPVYDLKTDWRMQHELRIPRDTGKKSTAWNLFLKWTEQYDATESLERYVKLALLTIAQAQYEKMGQVNMPESYTARMVATFSSDTTFAYLYEADYPAPALISLKLFGKLDPSTHWPTIKRRKIPFDPIHGLADLLLKELQPADAPKSGRD</sequence>
<evidence type="ECO:0000313" key="1">
    <source>
        <dbReference type="EMBL" id="PHH64781.1"/>
    </source>
</evidence>
<organism evidence="1 2">
    <name type="scientific">Ophiocordyceps australis</name>
    <dbReference type="NCBI Taxonomy" id="1399860"/>
    <lineage>
        <taxon>Eukaryota</taxon>
        <taxon>Fungi</taxon>
        <taxon>Dikarya</taxon>
        <taxon>Ascomycota</taxon>
        <taxon>Pezizomycotina</taxon>
        <taxon>Sordariomycetes</taxon>
        <taxon>Hypocreomycetidae</taxon>
        <taxon>Hypocreales</taxon>
        <taxon>Ophiocordycipitaceae</taxon>
        <taxon>Ophiocordyceps</taxon>
    </lineage>
</organism>
<accession>A0A2C5YD35</accession>
<reference evidence="1 2" key="1">
    <citation type="submission" date="2017-06" db="EMBL/GenBank/DDBJ databases">
        <title>Ant-infecting Ophiocordyceps genomes reveal a high diversity of potential behavioral manipulation genes and a possible major role for enterotoxins.</title>
        <authorList>
            <person name="De Bekker C."/>
            <person name="Evans H.C."/>
            <person name="Brachmann A."/>
            <person name="Hughes D.P."/>
        </authorList>
    </citation>
    <scope>NUCLEOTIDE SEQUENCE [LARGE SCALE GENOMIC DNA]</scope>
    <source>
        <strain evidence="1 2">Map64</strain>
    </source>
</reference>
<dbReference type="EMBL" id="NJET01000026">
    <property type="protein sequence ID" value="PHH64781.1"/>
    <property type="molecule type" value="Genomic_DNA"/>
</dbReference>